<dbReference type="EMBL" id="CM047750">
    <property type="protein sequence ID" value="KAJ0007346.1"/>
    <property type="molecule type" value="Genomic_DNA"/>
</dbReference>
<sequence length="31" mass="3680">MLGIVYWNLKPENFLAREDVHIMLSDFDLSL</sequence>
<comment type="caution">
    <text evidence="1">The sequence shown here is derived from an EMBL/GenBank/DDBJ whole genome shotgun (WGS) entry which is preliminary data.</text>
</comment>
<name>A0ACC0X1J0_9ROSI</name>
<reference evidence="2" key="1">
    <citation type="journal article" date="2023" name="G3 (Bethesda)">
        <title>Genome assembly and association tests identify interacting loci associated with vigor, precocity, and sex in interspecific pistachio rootstocks.</title>
        <authorList>
            <person name="Palmer W."/>
            <person name="Jacygrad E."/>
            <person name="Sagayaradj S."/>
            <person name="Cavanaugh K."/>
            <person name="Han R."/>
            <person name="Bertier L."/>
            <person name="Beede B."/>
            <person name="Kafkas S."/>
            <person name="Golino D."/>
            <person name="Preece J."/>
            <person name="Michelmore R."/>
        </authorList>
    </citation>
    <scope>NUCLEOTIDE SEQUENCE [LARGE SCALE GENOMIC DNA]</scope>
</reference>
<organism evidence="1 2">
    <name type="scientific">Pistacia integerrima</name>
    <dbReference type="NCBI Taxonomy" id="434235"/>
    <lineage>
        <taxon>Eukaryota</taxon>
        <taxon>Viridiplantae</taxon>
        <taxon>Streptophyta</taxon>
        <taxon>Embryophyta</taxon>
        <taxon>Tracheophyta</taxon>
        <taxon>Spermatophyta</taxon>
        <taxon>Magnoliopsida</taxon>
        <taxon>eudicotyledons</taxon>
        <taxon>Gunneridae</taxon>
        <taxon>Pentapetalae</taxon>
        <taxon>rosids</taxon>
        <taxon>malvids</taxon>
        <taxon>Sapindales</taxon>
        <taxon>Anacardiaceae</taxon>
        <taxon>Pistacia</taxon>
    </lineage>
</organism>
<evidence type="ECO:0000313" key="1">
    <source>
        <dbReference type="EMBL" id="KAJ0007346.1"/>
    </source>
</evidence>
<gene>
    <name evidence="1" type="ORF">Pint_30800</name>
</gene>
<dbReference type="Proteomes" id="UP001163603">
    <property type="component" value="Chromosome 15"/>
</dbReference>
<protein>
    <submittedName>
        <fullName evidence="1">Uncharacterized protein</fullName>
    </submittedName>
</protein>
<proteinExistence type="predicted"/>
<evidence type="ECO:0000313" key="2">
    <source>
        <dbReference type="Proteomes" id="UP001163603"/>
    </source>
</evidence>
<accession>A0ACC0X1J0</accession>
<keyword evidence="2" id="KW-1185">Reference proteome</keyword>